<feature type="region of interest" description="Disordered" evidence="1">
    <location>
        <begin position="1"/>
        <end position="24"/>
    </location>
</feature>
<dbReference type="PANTHER" id="PTHR21310">
    <property type="entry name" value="AMINOGLYCOSIDE PHOSPHOTRANSFERASE-RELATED-RELATED"/>
    <property type="match status" value="1"/>
</dbReference>
<evidence type="ECO:0000256" key="1">
    <source>
        <dbReference type="SAM" id="MobiDB-lite"/>
    </source>
</evidence>
<dbReference type="InterPro" id="IPR002575">
    <property type="entry name" value="Aminoglycoside_PTrfase"/>
</dbReference>
<dbReference type="AlphaFoldDB" id="A0AAV9T7B2"/>
<evidence type="ECO:0000313" key="4">
    <source>
        <dbReference type="Proteomes" id="UP001327957"/>
    </source>
</evidence>
<dbReference type="EMBL" id="JASAOK010000043">
    <property type="protein sequence ID" value="KAK6215254.1"/>
    <property type="molecule type" value="Genomic_DNA"/>
</dbReference>
<reference evidence="3 4" key="1">
    <citation type="submission" date="2023-04" db="EMBL/GenBank/DDBJ databases">
        <title>Colletotrichum tabacum stain YC1 causing leaf anthracnose on Nicotiana tabacum(L.) cv.</title>
        <authorList>
            <person name="Ji Z."/>
            <person name="Wang M."/>
            <person name="Zhang J."/>
            <person name="Wang N."/>
            <person name="Zhou Z."/>
        </authorList>
    </citation>
    <scope>NUCLEOTIDE SEQUENCE [LARGE SCALE GENOMIC DNA]</scope>
    <source>
        <strain evidence="3 4">YC1</strain>
    </source>
</reference>
<organism evidence="3 4">
    <name type="scientific">Colletotrichum tabaci</name>
    <dbReference type="NCBI Taxonomy" id="1209068"/>
    <lineage>
        <taxon>Eukaryota</taxon>
        <taxon>Fungi</taxon>
        <taxon>Dikarya</taxon>
        <taxon>Ascomycota</taxon>
        <taxon>Pezizomycotina</taxon>
        <taxon>Sordariomycetes</taxon>
        <taxon>Hypocreomycetidae</taxon>
        <taxon>Glomerellales</taxon>
        <taxon>Glomerellaceae</taxon>
        <taxon>Colletotrichum</taxon>
        <taxon>Colletotrichum destructivum species complex</taxon>
    </lineage>
</organism>
<dbReference type="PANTHER" id="PTHR21310:SF15">
    <property type="entry name" value="AMINOGLYCOSIDE PHOSPHOTRANSFERASE DOMAIN-CONTAINING PROTEIN"/>
    <property type="match status" value="1"/>
</dbReference>
<dbReference type="InterPro" id="IPR011009">
    <property type="entry name" value="Kinase-like_dom_sf"/>
</dbReference>
<dbReference type="Pfam" id="PF01636">
    <property type="entry name" value="APH"/>
    <property type="match status" value="1"/>
</dbReference>
<protein>
    <submittedName>
        <fullName evidence="3">Aminoglycoside 3'-phosphotransferase</fullName>
    </submittedName>
</protein>
<dbReference type="InterPro" id="IPR051678">
    <property type="entry name" value="AGP_Transferase"/>
</dbReference>
<evidence type="ECO:0000259" key="2">
    <source>
        <dbReference type="Pfam" id="PF01636"/>
    </source>
</evidence>
<dbReference type="SUPFAM" id="SSF56112">
    <property type="entry name" value="Protein kinase-like (PK-like)"/>
    <property type="match status" value="1"/>
</dbReference>
<comment type="caution">
    <text evidence="3">The sequence shown here is derived from an EMBL/GenBank/DDBJ whole genome shotgun (WGS) entry which is preliminary data.</text>
</comment>
<sequence>MPASLHNAPTSPASRDLQAPMATAMARRPTGRITYEGPDRVRKRGDSWRLCREVEAMTYVRRKTSIPVPAIIDLGTAWPEMDDKARSETIRQLRSYLDELHQLRPSDPGFIGSVSGGPSYDHRLTNMRTCGPFASVAEFHDFLVAPVRNCPRPEWFAKYRSQFPDTYNVRFSHADLSWENLLVEGSTGRITGFLDWEMAGYWPEWWEYRKALFGSRSRTWWIEIMKEVMTEYMRETDVDMDVEMF</sequence>
<accession>A0AAV9T7B2</accession>
<keyword evidence="4" id="KW-1185">Reference proteome</keyword>
<evidence type="ECO:0000313" key="3">
    <source>
        <dbReference type="EMBL" id="KAK6215254.1"/>
    </source>
</evidence>
<dbReference type="Gene3D" id="3.90.1200.10">
    <property type="match status" value="1"/>
</dbReference>
<feature type="domain" description="Aminoglycoside phosphotransferase" evidence="2">
    <location>
        <begin position="76"/>
        <end position="208"/>
    </location>
</feature>
<dbReference type="Proteomes" id="UP001327957">
    <property type="component" value="Unassembled WGS sequence"/>
</dbReference>
<name>A0AAV9T7B2_9PEZI</name>
<proteinExistence type="predicted"/>
<gene>
    <name evidence="3" type="ORF">QIS74_08273</name>
</gene>